<dbReference type="NCBIfam" id="TIGR04153">
    <property type="entry name" value="cyanosortA_assc"/>
    <property type="match status" value="1"/>
</dbReference>
<dbReference type="EMBL" id="ASSJ01000082">
    <property type="protein sequence ID" value="ERN40033.1"/>
    <property type="molecule type" value="Genomic_DNA"/>
</dbReference>
<sequence length="274" mass="30200">MKTSREGSLTKGTFEMADSPAPPFRFLGRSRLVLLAIAYGSTAAMALHALLVPPAAETLPAIELPIAVPLSGWHSIGTEVWDPTTDQARIYRYRAGGRELTASVRYLPYSDGSVSRALQLYAGVTPASLQIAKVWVDPLGTYGYFVVEGKSSIVGCVNPYGVTTLTEQQFAQNVSARGWQLQRFVTWLLGQQDLIDRSCLFSRLDLPVRTSDRREDRPDLEAAWLDWVRWWQANFPRTELRTQPQPHTHSSSSSSASSGTLPTQSVNSEGESSP</sequence>
<proteinExistence type="predicted"/>
<organism evidence="2 3">
    <name type="scientific">Rubidibacter lacunae KORDI 51-2</name>
    <dbReference type="NCBI Taxonomy" id="582515"/>
    <lineage>
        <taxon>Bacteria</taxon>
        <taxon>Bacillati</taxon>
        <taxon>Cyanobacteriota</taxon>
        <taxon>Cyanophyceae</taxon>
        <taxon>Oscillatoriophycideae</taxon>
        <taxon>Chroococcales</taxon>
        <taxon>Aphanothecaceae</taxon>
        <taxon>Rubidibacter</taxon>
    </lineage>
</organism>
<dbReference type="Proteomes" id="UP000016960">
    <property type="component" value="Unassembled WGS sequence"/>
</dbReference>
<dbReference type="eggNOG" id="ENOG503289M">
    <property type="taxonomic scope" value="Bacteria"/>
</dbReference>
<dbReference type="OrthoDB" id="582709at2"/>
<dbReference type="STRING" id="582515.KR51_00035210"/>
<gene>
    <name evidence="2" type="ORF">KR51_00035210</name>
</gene>
<dbReference type="InParanoid" id="U5D5U8"/>
<reference evidence="2 3" key="1">
    <citation type="submission" date="2013-05" db="EMBL/GenBank/DDBJ databases">
        <title>Draft genome sequence of Rubidibacter lacunae KORDI 51-2.</title>
        <authorList>
            <person name="Choi D.H."/>
            <person name="Noh J.H."/>
            <person name="Kwon K.-K."/>
            <person name="Lee J.-H."/>
            <person name="Ryu J.-Y."/>
        </authorList>
    </citation>
    <scope>NUCLEOTIDE SEQUENCE [LARGE SCALE GENOMIC DNA]</scope>
    <source>
        <strain evidence="2 3">KORDI 51-2</strain>
    </source>
</reference>
<keyword evidence="3" id="KW-1185">Reference proteome</keyword>
<comment type="caution">
    <text evidence="2">The sequence shown here is derived from an EMBL/GenBank/DDBJ whole genome shotgun (WGS) entry which is preliminary data.</text>
</comment>
<feature type="region of interest" description="Disordered" evidence="1">
    <location>
        <begin position="239"/>
        <end position="274"/>
    </location>
</feature>
<evidence type="ECO:0000313" key="3">
    <source>
        <dbReference type="Proteomes" id="UP000016960"/>
    </source>
</evidence>
<evidence type="ECO:0008006" key="4">
    <source>
        <dbReference type="Google" id="ProtNLM"/>
    </source>
</evidence>
<accession>U5D5U8</accession>
<name>U5D5U8_9CHRO</name>
<dbReference type="InterPro" id="IPR026411">
    <property type="entry name" value="Cyanosort_A_assoc"/>
</dbReference>
<feature type="compositionally biased region" description="Polar residues" evidence="1">
    <location>
        <begin position="259"/>
        <end position="274"/>
    </location>
</feature>
<dbReference type="AlphaFoldDB" id="U5D5U8"/>
<protein>
    <recommendedName>
        <fullName evidence="4">Cyanoexosortase A system-associated protein</fullName>
    </recommendedName>
</protein>
<evidence type="ECO:0000256" key="1">
    <source>
        <dbReference type="SAM" id="MobiDB-lite"/>
    </source>
</evidence>
<evidence type="ECO:0000313" key="2">
    <source>
        <dbReference type="EMBL" id="ERN40033.1"/>
    </source>
</evidence>